<feature type="compositionally biased region" description="Basic and acidic residues" evidence="1">
    <location>
        <begin position="20"/>
        <end position="30"/>
    </location>
</feature>
<feature type="region of interest" description="Disordered" evidence="1">
    <location>
        <begin position="1"/>
        <end position="61"/>
    </location>
</feature>
<evidence type="ECO:0000313" key="3">
    <source>
        <dbReference type="Proteomes" id="UP000704712"/>
    </source>
</evidence>
<dbReference type="EMBL" id="JAACNO010000094">
    <property type="protein sequence ID" value="KAF4150165.1"/>
    <property type="molecule type" value="Genomic_DNA"/>
</dbReference>
<gene>
    <name evidence="2" type="ORF">GN958_ATG00586</name>
</gene>
<evidence type="ECO:0000256" key="1">
    <source>
        <dbReference type="SAM" id="MobiDB-lite"/>
    </source>
</evidence>
<reference evidence="2" key="1">
    <citation type="submission" date="2020-03" db="EMBL/GenBank/DDBJ databases">
        <title>Hybrid Assembly of Korean Phytophthora infestans isolates.</title>
        <authorList>
            <person name="Prokchorchik M."/>
            <person name="Lee Y."/>
            <person name="Seo J."/>
            <person name="Cho J.-H."/>
            <person name="Park Y.-E."/>
            <person name="Jang D.-C."/>
            <person name="Im J.-S."/>
            <person name="Choi J.-G."/>
            <person name="Park H.-J."/>
            <person name="Lee G.-B."/>
            <person name="Lee Y.-G."/>
            <person name="Hong S.-Y."/>
            <person name="Cho K."/>
            <person name="Sohn K.H."/>
        </authorList>
    </citation>
    <scope>NUCLEOTIDE SEQUENCE</scope>
    <source>
        <strain evidence="2">KR_2_A2</strain>
    </source>
</reference>
<protein>
    <submittedName>
        <fullName evidence="2">Uncharacterized protein</fullName>
    </submittedName>
</protein>
<name>A0A8S9VAZ2_PHYIN</name>
<dbReference type="Proteomes" id="UP000704712">
    <property type="component" value="Unassembled WGS sequence"/>
</dbReference>
<proteinExistence type="predicted"/>
<dbReference type="AlphaFoldDB" id="A0A8S9VAZ2"/>
<comment type="caution">
    <text evidence="2">The sequence shown here is derived from an EMBL/GenBank/DDBJ whole genome shotgun (WGS) entry which is preliminary data.</text>
</comment>
<organism evidence="2 3">
    <name type="scientific">Phytophthora infestans</name>
    <name type="common">Potato late blight agent</name>
    <name type="synonym">Botrytis infestans</name>
    <dbReference type="NCBI Taxonomy" id="4787"/>
    <lineage>
        <taxon>Eukaryota</taxon>
        <taxon>Sar</taxon>
        <taxon>Stramenopiles</taxon>
        <taxon>Oomycota</taxon>
        <taxon>Peronosporomycetes</taxon>
        <taxon>Peronosporales</taxon>
        <taxon>Peronosporaceae</taxon>
        <taxon>Phytophthora</taxon>
    </lineage>
</organism>
<sequence length="61" mass="6311">MMNPSDAPGPSSDTSGAQSGRRDQGSHPDHSTYCQASVHPRTPQLSVSGCTGEGWAAANRL</sequence>
<evidence type="ECO:0000313" key="2">
    <source>
        <dbReference type="EMBL" id="KAF4150165.1"/>
    </source>
</evidence>
<accession>A0A8S9VAZ2</accession>